<dbReference type="InterPro" id="IPR003594">
    <property type="entry name" value="HATPase_dom"/>
</dbReference>
<organism evidence="8 9">
    <name type="scientific">Haematobacter genomosp. 1</name>
    <dbReference type="NCBI Taxonomy" id="366618"/>
    <lineage>
        <taxon>Bacteria</taxon>
        <taxon>Pseudomonadati</taxon>
        <taxon>Pseudomonadota</taxon>
        <taxon>Alphaproteobacteria</taxon>
        <taxon>Rhodobacterales</taxon>
        <taxon>Paracoccaceae</taxon>
        <taxon>Haematobacter</taxon>
    </lineage>
</organism>
<evidence type="ECO:0000313" key="8">
    <source>
        <dbReference type="EMBL" id="OWJ79440.1"/>
    </source>
</evidence>
<dbReference type="Pfam" id="PF02518">
    <property type="entry name" value="HATPase_c"/>
    <property type="match status" value="1"/>
</dbReference>
<evidence type="ECO:0000256" key="2">
    <source>
        <dbReference type="ARBA" id="ARBA00012438"/>
    </source>
</evidence>
<evidence type="ECO:0000259" key="7">
    <source>
        <dbReference type="PROSITE" id="PS50109"/>
    </source>
</evidence>
<evidence type="ECO:0000313" key="9">
    <source>
        <dbReference type="Proteomes" id="UP000196878"/>
    </source>
</evidence>
<accession>A0A212ADY6</accession>
<keyword evidence="9" id="KW-1185">Reference proteome</keyword>
<keyword evidence="5" id="KW-0902">Two-component regulatory system</keyword>
<dbReference type="PROSITE" id="PS50109">
    <property type="entry name" value="HIS_KIN"/>
    <property type="match status" value="1"/>
</dbReference>
<dbReference type="RefSeq" id="WP_088214669.1">
    <property type="nucleotide sequence ID" value="NZ_NIPW01000008.1"/>
</dbReference>
<dbReference type="Proteomes" id="UP000196878">
    <property type="component" value="Unassembled WGS sequence"/>
</dbReference>
<sequence length="434" mass="46602">MRQFILLAGSVLLAGMIGTGFWVNGEVRKIVTHNAGAVTALYVDAMITPAAQDLELPGGIGDATRTLLEEIVRRGELSRQVSAFKLWNTAGEVVYSTRPGMTGQTGRDNPRLRAALDGQVHAALRRVTMPPEAEPQDLMEVYSPVHSTTTGQVIGAAEFYTGSETLRANLFRSQLNSWLAVGLVTLGMFAALYTLFARSARTIRQQKAALDDKISELSASLHNDALARKVERANQRATEINDLTLKRLSADLHGGPAQHLAFAAMRLDGVKGQEEVAEAVDAGLTELRFICRGMVLPELRKLDVAAIIRRAVAAHEARVRQGVTLHMPDTLAALPLPLRNCIHRFVQETLNNSARHAPRVDLAVRVRSTDGGIGIEVTDTGPGFDPGAETAGLGLAGLRERALSLRGTFSLRSGEGAGTSVAMWLPACAESKAP</sequence>
<keyword evidence="4 8" id="KW-0418">Kinase</keyword>
<comment type="caution">
    <text evidence="8">The sequence shown here is derived from an EMBL/GenBank/DDBJ whole genome shotgun (WGS) entry which is preliminary data.</text>
</comment>
<keyword evidence="6" id="KW-0812">Transmembrane</keyword>
<dbReference type="InterPro" id="IPR050482">
    <property type="entry name" value="Sensor_HK_TwoCompSys"/>
</dbReference>
<evidence type="ECO:0000256" key="6">
    <source>
        <dbReference type="SAM" id="Phobius"/>
    </source>
</evidence>
<protein>
    <recommendedName>
        <fullName evidence="2">histidine kinase</fullName>
        <ecNumber evidence="2">2.7.13.3</ecNumber>
    </recommendedName>
</protein>
<comment type="catalytic activity">
    <reaction evidence="1">
        <text>ATP + protein L-histidine = ADP + protein N-phospho-L-histidine.</text>
        <dbReference type="EC" id="2.7.13.3"/>
    </reaction>
</comment>
<keyword evidence="6" id="KW-0472">Membrane</keyword>
<dbReference type="PANTHER" id="PTHR24421">
    <property type="entry name" value="NITRATE/NITRITE SENSOR PROTEIN NARX-RELATED"/>
    <property type="match status" value="1"/>
</dbReference>
<dbReference type="EMBL" id="NIPW01000008">
    <property type="protein sequence ID" value="OWJ79440.1"/>
    <property type="molecule type" value="Genomic_DNA"/>
</dbReference>
<dbReference type="CDD" id="cd16917">
    <property type="entry name" value="HATPase_UhpB-NarQ-NarX-like"/>
    <property type="match status" value="1"/>
</dbReference>
<dbReference type="GO" id="GO:0000160">
    <property type="term" value="P:phosphorelay signal transduction system"/>
    <property type="evidence" value="ECO:0007669"/>
    <property type="project" value="UniProtKB-KW"/>
</dbReference>
<name>A0A212ADY6_9RHOB</name>
<dbReference type="GO" id="GO:0004673">
    <property type="term" value="F:protein histidine kinase activity"/>
    <property type="evidence" value="ECO:0007669"/>
    <property type="project" value="UniProtKB-EC"/>
</dbReference>
<dbReference type="InterPro" id="IPR036890">
    <property type="entry name" value="HATPase_C_sf"/>
</dbReference>
<keyword evidence="6" id="KW-1133">Transmembrane helix</keyword>
<evidence type="ECO:0000256" key="5">
    <source>
        <dbReference type="ARBA" id="ARBA00023012"/>
    </source>
</evidence>
<dbReference type="PANTHER" id="PTHR24421:SF10">
    <property type="entry name" value="NITRATE_NITRITE SENSOR PROTEIN NARQ"/>
    <property type="match status" value="1"/>
</dbReference>
<keyword evidence="3" id="KW-0808">Transferase</keyword>
<proteinExistence type="predicted"/>
<evidence type="ECO:0000256" key="1">
    <source>
        <dbReference type="ARBA" id="ARBA00000085"/>
    </source>
</evidence>
<dbReference type="SUPFAM" id="SSF55874">
    <property type="entry name" value="ATPase domain of HSP90 chaperone/DNA topoisomerase II/histidine kinase"/>
    <property type="match status" value="1"/>
</dbReference>
<evidence type="ECO:0000256" key="4">
    <source>
        <dbReference type="ARBA" id="ARBA00022777"/>
    </source>
</evidence>
<dbReference type="AlphaFoldDB" id="A0A212ADY6"/>
<evidence type="ECO:0000256" key="3">
    <source>
        <dbReference type="ARBA" id="ARBA00022679"/>
    </source>
</evidence>
<reference evidence="8 9" key="1">
    <citation type="submission" date="2016-12" db="EMBL/GenBank/DDBJ databases">
        <title>Comparison of Traditional DNA-DNA Hybridization with In Silico Genomic Analysis.</title>
        <authorList>
            <person name="Nicholson A.C."/>
            <person name="Humrighouse B.W."/>
            <person name="Graziano J."/>
            <person name="Lasker B."/>
            <person name="Whitney A.M."/>
            <person name="Mcquiston J.R."/>
        </authorList>
    </citation>
    <scope>NUCLEOTIDE SEQUENCE [LARGE SCALE GENOMIC DNA]</scope>
    <source>
        <strain evidence="8 9">H2240</strain>
    </source>
</reference>
<dbReference type="SMART" id="SM00387">
    <property type="entry name" value="HATPase_c"/>
    <property type="match status" value="1"/>
</dbReference>
<gene>
    <name evidence="8" type="ORF">CDV49_06065</name>
</gene>
<dbReference type="InterPro" id="IPR005467">
    <property type="entry name" value="His_kinase_dom"/>
</dbReference>
<feature type="transmembrane region" description="Helical" evidence="6">
    <location>
        <begin position="177"/>
        <end position="197"/>
    </location>
</feature>
<dbReference type="EC" id="2.7.13.3" evidence="2"/>
<dbReference type="Gene3D" id="3.30.565.10">
    <property type="entry name" value="Histidine kinase-like ATPase, C-terminal domain"/>
    <property type="match status" value="1"/>
</dbReference>
<feature type="domain" description="Histidine kinase" evidence="7">
    <location>
        <begin position="342"/>
        <end position="429"/>
    </location>
</feature>